<evidence type="ECO:0000313" key="1">
    <source>
        <dbReference type="EMBL" id="MBC3917533.1"/>
    </source>
</evidence>
<evidence type="ECO:0000313" key="2">
    <source>
        <dbReference type="Proteomes" id="UP000650424"/>
    </source>
</evidence>
<gene>
    <name evidence="1" type="ORF">H8L32_08630</name>
</gene>
<dbReference type="EMBL" id="JACOGF010000003">
    <property type="protein sequence ID" value="MBC3917533.1"/>
    <property type="molecule type" value="Genomic_DNA"/>
</dbReference>
<sequence length="60" mass="6760">MLVVHRFDIVVIRTSYKSHIVPALILRAQTRRAVISAPSFKRCVIEGINLLATRSPEGQM</sequence>
<reference evidence="1 2" key="1">
    <citation type="submission" date="2020-08" db="EMBL/GenBank/DDBJ databases">
        <title>Novel species isolated from subtropical streams in China.</title>
        <authorList>
            <person name="Lu H."/>
        </authorList>
    </citation>
    <scope>NUCLEOTIDE SEQUENCE [LARGE SCALE GENOMIC DNA]</scope>
    <source>
        <strain evidence="1 2">CY18W</strain>
    </source>
</reference>
<dbReference type="Proteomes" id="UP000650424">
    <property type="component" value="Unassembled WGS sequence"/>
</dbReference>
<accession>A0ABR6ZNU4</accession>
<keyword evidence="2" id="KW-1185">Reference proteome</keyword>
<protein>
    <submittedName>
        <fullName evidence="1">Uncharacterized protein</fullName>
    </submittedName>
</protein>
<comment type="caution">
    <text evidence="1">The sequence shown here is derived from an EMBL/GenBank/DDBJ whole genome shotgun (WGS) entry which is preliminary data.</text>
</comment>
<organism evidence="1 2">
    <name type="scientific">Undibacterium hunanense</name>
    <dbReference type="NCBI Taxonomy" id="2762292"/>
    <lineage>
        <taxon>Bacteria</taxon>
        <taxon>Pseudomonadati</taxon>
        <taxon>Pseudomonadota</taxon>
        <taxon>Betaproteobacteria</taxon>
        <taxon>Burkholderiales</taxon>
        <taxon>Oxalobacteraceae</taxon>
        <taxon>Undibacterium</taxon>
    </lineage>
</organism>
<proteinExistence type="predicted"/>
<name>A0ABR6ZNU4_9BURK</name>